<evidence type="ECO:0000256" key="1">
    <source>
        <dbReference type="SAM" id="Phobius"/>
    </source>
</evidence>
<reference evidence="2" key="1">
    <citation type="submission" date="2016-04" db="EMBL/GenBank/DDBJ databases">
        <title>Mitochondrial genome of the christmas tree worm Spirobranchus giganteus (Annelida: Serpulidae) reveals complete different aspects within mitochondrial Annelida evolution.</title>
        <authorList>
            <person name="Seixas V.C."/>
            <person name="Russo C.A.M."/>
            <person name="Paiva P.C."/>
        </authorList>
    </citation>
    <scope>NUCLEOTIDE SEQUENCE</scope>
</reference>
<feature type="transmembrane region" description="Helical" evidence="1">
    <location>
        <begin position="42"/>
        <end position="66"/>
    </location>
</feature>
<name>A0A1I9WKB2_9ANNE</name>
<dbReference type="AlphaFoldDB" id="A0A1I9WKB2"/>
<dbReference type="RefSeq" id="YP_009327455.1">
    <property type="nucleotide sequence ID" value="NC_032055.1"/>
</dbReference>
<protein>
    <submittedName>
        <fullName evidence="2">NADH dehydrogenase subunit 4L</fullName>
    </submittedName>
</protein>
<accession>A0A1I9WKB2</accession>
<gene>
    <name evidence="2" type="primary">ND4L</name>
</gene>
<keyword evidence="2" id="KW-0496">Mitochondrion</keyword>
<sequence>MSLFGFVLFFLGCQSGRGHFLVYAMKLELAALLALGSVEDSFGYIFFILAIVVVEGAVGLSLLVSLCRSTGEDRSSLGALVSQVKWEKFQKKSL</sequence>
<dbReference type="GeneID" id="30512723"/>
<keyword evidence="1" id="KW-0812">Transmembrane</keyword>
<geneLocation type="mitochondrion" evidence="2"/>
<proteinExistence type="predicted"/>
<keyword evidence="1" id="KW-1133">Transmembrane helix</keyword>
<keyword evidence="1" id="KW-0472">Membrane</keyword>
<dbReference type="EMBL" id="KX156257">
    <property type="protein sequence ID" value="APA32607.1"/>
    <property type="molecule type" value="Genomic_DNA"/>
</dbReference>
<organism evidence="2">
    <name type="scientific">Spirobranchus giganteus</name>
    <dbReference type="NCBI Taxonomy" id="1914524"/>
    <lineage>
        <taxon>Eukaryota</taxon>
        <taxon>Metazoa</taxon>
        <taxon>Spiralia</taxon>
        <taxon>Lophotrochozoa</taxon>
        <taxon>Annelida</taxon>
        <taxon>Polychaeta</taxon>
        <taxon>Sedentaria</taxon>
        <taxon>Canalipalpata</taxon>
        <taxon>Sabellida</taxon>
        <taxon>Serpulidae</taxon>
        <taxon>Spirobranchus</taxon>
    </lineage>
</organism>
<dbReference type="CTD" id="4539"/>
<dbReference type="Gene3D" id="1.10.287.3510">
    <property type="match status" value="1"/>
</dbReference>
<evidence type="ECO:0000313" key="2">
    <source>
        <dbReference type="EMBL" id="APA32607.1"/>
    </source>
</evidence>